<keyword evidence="2" id="KW-1185">Reference proteome</keyword>
<gene>
    <name evidence="1" type="ORF">CLNEO_08210</name>
</gene>
<comment type="caution">
    <text evidence="1">The sequence shown here is derived from an EMBL/GenBank/DDBJ whole genome shotgun (WGS) entry which is preliminary data.</text>
</comment>
<dbReference type="EMBL" id="LRVM01000002">
    <property type="protein sequence ID" value="KXL53595.1"/>
    <property type="molecule type" value="Genomic_DNA"/>
</dbReference>
<evidence type="ECO:0000313" key="2">
    <source>
        <dbReference type="Proteomes" id="UP000070539"/>
    </source>
</evidence>
<evidence type="ECO:0000313" key="1">
    <source>
        <dbReference type="EMBL" id="KXL53595.1"/>
    </source>
</evidence>
<reference evidence="1 2" key="1">
    <citation type="submission" date="2016-01" db="EMBL/GenBank/DDBJ databases">
        <title>Genome sequence of Clostridium neopropionicum X4, DSM-3847.</title>
        <authorList>
            <person name="Poehlein A."/>
            <person name="Beck M.H."/>
            <person name="Bengelsdorf F.R."/>
            <person name="Daniel R."/>
            <person name="Duerre P."/>
        </authorList>
    </citation>
    <scope>NUCLEOTIDE SEQUENCE [LARGE SCALE GENOMIC DNA]</scope>
    <source>
        <strain evidence="1 2">DSM-3847</strain>
    </source>
</reference>
<dbReference type="Proteomes" id="UP000070539">
    <property type="component" value="Unassembled WGS sequence"/>
</dbReference>
<organism evidence="1 2">
    <name type="scientific">Anaerotignum neopropionicum</name>
    <dbReference type="NCBI Taxonomy" id="36847"/>
    <lineage>
        <taxon>Bacteria</taxon>
        <taxon>Bacillati</taxon>
        <taxon>Bacillota</taxon>
        <taxon>Clostridia</taxon>
        <taxon>Lachnospirales</taxon>
        <taxon>Anaerotignaceae</taxon>
        <taxon>Anaerotignum</taxon>
    </lineage>
</organism>
<name>A0A136WGF8_9FIRM</name>
<dbReference type="RefSeq" id="WP_083531835.1">
    <property type="nucleotide sequence ID" value="NZ_LRVM01000002.1"/>
</dbReference>
<protein>
    <submittedName>
        <fullName evidence="1">Uncharacterized protein</fullName>
    </submittedName>
</protein>
<accession>A0A136WGF8</accession>
<dbReference type="AlphaFoldDB" id="A0A136WGF8"/>
<proteinExistence type="predicted"/>
<sequence length="170" mass="20269">MTIESAEWVKKQEKIESYREQKQGIIDDLRVCIRYTPNRDNDLLCFMEQYLKAETKNRPRLLEQIKYCINGEKYENPFLAYNHYDEGHIEEFDHILNEYINKLKLSGGESTQASRIIESTILKINELHDICRGQLIDSWRNERLTEYIVTASRYAGFKKAQDIIEAKKQW</sequence>
<dbReference type="STRING" id="36847.CLNEO_08210"/>
<dbReference type="OrthoDB" id="2053707at2"/>